<dbReference type="Proteomes" id="UP001156193">
    <property type="component" value="Segment"/>
</dbReference>
<dbReference type="NCBIfam" id="TIGR01554">
    <property type="entry name" value="major_cap_HK97"/>
    <property type="match status" value="1"/>
</dbReference>
<evidence type="ECO:0000313" key="4">
    <source>
        <dbReference type="Proteomes" id="UP001156193"/>
    </source>
</evidence>
<proteinExistence type="predicted"/>
<dbReference type="EMBL" id="OP413838">
    <property type="protein sequence ID" value="UYL64823.1"/>
    <property type="molecule type" value="Genomic_DNA"/>
</dbReference>
<evidence type="ECO:0000256" key="1">
    <source>
        <dbReference type="ARBA" id="ARBA00004328"/>
    </source>
</evidence>
<evidence type="ECO:0008006" key="5">
    <source>
        <dbReference type="Google" id="ProtNLM"/>
    </source>
</evidence>
<keyword evidence="4" id="KW-1185">Reference proteome</keyword>
<evidence type="ECO:0000256" key="2">
    <source>
        <dbReference type="ARBA" id="ARBA00022844"/>
    </source>
</evidence>
<dbReference type="SUPFAM" id="SSF56563">
    <property type="entry name" value="Major capsid protein gp5"/>
    <property type="match status" value="1"/>
</dbReference>
<name>A0ABY6GMH3_9CAUD</name>
<organism evidence="3 4">
    <name type="scientific">Methanophagales virus PBV299</name>
    <dbReference type="NCBI Taxonomy" id="2987730"/>
    <lineage>
        <taxon>Viruses</taxon>
        <taxon>Duplodnaviria</taxon>
        <taxon>Heunggongvirae</taxon>
        <taxon>Uroviricota</taxon>
        <taxon>Caudoviricetes</taxon>
        <taxon>Nakonvirales</taxon>
        <taxon>Ahpuchviridae</taxon>
        <taxon>Kisinvirus</taxon>
        <taxon>Kisinvirus pescaderoense</taxon>
    </lineage>
</organism>
<dbReference type="Pfam" id="PF25209">
    <property type="entry name" value="Phage_capsid_4"/>
    <property type="match status" value="1"/>
</dbReference>
<keyword evidence="2" id="KW-0946">Virion</keyword>
<gene>
    <name evidence="3" type="ORF">OFDIEDLO_00027</name>
</gene>
<dbReference type="InterPro" id="IPR024455">
    <property type="entry name" value="Phage_capsid"/>
</dbReference>
<comment type="subcellular location">
    <subcellularLocation>
        <location evidence="1">Virion</location>
    </subcellularLocation>
</comment>
<sequence>MGKLATLLKALSGHSLEARERKLLELEADANITALVPELVYEQIVAGAEEVLCMREVLRKATIRMDRPEMKVTVWSKPTRTLPKVGDVGTYPNASVGDMSVVTLSAKKYGEIVPISKDLIEDSLFDLIEIWLREEGRIAENTLNSVAIEELVTNASHDQTWNATQPVKALAEAVSDVKGSNFTPDTLILTPEALADMFLDEHFTYQYIGEAGNIRSQELKQPILGMRVFVLGLPTTHFDYTSGKTVAVVMDSARAALLGIRENITTDRIEDPLNDLINLKVWMRFDVKTIWGNAICKLNLP</sequence>
<protein>
    <recommendedName>
        <fullName evidence="5">Phage major capsid protein</fullName>
    </recommendedName>
</protein>
<accession>A0ABY6GMH3</accession>
<reference evidence="3 4" key="1">
    <citation type="submission" date="2022-09" db="EMBL/GenBank/DDBJ databases">
        <title>Evolutionary Diversification of Methanotrophic Ca. Methanophagales (ANME-1) and Their Expansive Virome.</title>
        <authorList>
            <person name="Laso-Perez R."/>
            <person name="Wu F."/>
            <person name="Cremiere A."/>
            <person name="Speth D."/>
            <person name="Magyar J.S."/>
            <person name="Krupovic M."/>
            <person name="Orphan V.J."/>
        </authorList>
    </citation>
    <scope>NUCLEOTIDE SEQUENCE [LARGE SCALE GENOMIC DNA]</scope>
    <source>
        <strain evidence="3">PBV299</strain>
    </source>
</reference>
<evidence type="ECO:0000313" key="3">
    <source>
        <dbReference type="EMBL" id="UYL64823.1"/>
    </source>
</evidence>